<evidence type="ECO:0000313" key="2">
    <source>
        <dbReference type="Proteomes" id="UP000030669"/>
    </source>
</evidence>
<name>S7RBS7_GLOTA</name>
<accession>S7RBS7</accession>
<dbReference type="Proteomes" id="UP000030669">
    <property type="component" value="Unassembled WGS sequence"/>
</dbReference>
<proteinExistence type="predicted"/>
<organism evidence="1 2">
    <name type="scientific">Gloeophyllum trabeum (strain ATCC 11539 / FP-39264 / Madison 617)</name>
    <name type="common">Brown rot fungus</name>
    <dbReference type="NCBI Taxonomy" id="670483"/>
    <lineage>
        <taxon>Eukaryota</taxon>
        <taxon>Fungi</taxon>
        <taxon>Dikarya</taxon>
        <taxon>Basidiomycota</taxon>
        <taxon>Agaricomycotina</taxon>
        <taxon>Agaricomycetes</taxon>
        <taxon>Gloeophyllales</taxon>
        <taxon>Gloeophyllaceae</taxon>
        <taxon>Gloeophyllum</taxon>
    </lineage>
</organism>
<dbReference type="HOGENOM" id="CLU_2264048_0_0_1"/>
<dbReference type="OrthoDB" id="3163554at2759"/>
<protein>
    <submittedName>
        <fullName evidence="1">Uncharacterized protein</fullName>
    </submittedName>
</protein>
<dbReference type="EMBL" id="KB469309">
    <property type="protein sequence ID" value="EPQ51705.1"/>
    <property type="molecule type" value="Genomic_DNA"/>
</dbReference>
<reference evidence="1 2" key="1">
    <citation type="journal article" date="2012" name="Science">
        <title>The Paleozoic origin of enzymatic lignin decomposition reconstructed from 31 fungal genomes.</title>
        <authorList>
            <person name="Floudas D."/>
            <person name="Binder M."/>
            <person name="Riley R."/>
            <person name="Barry K."/>
            <person name="Blanchette R.A."/>
            <person name="Henrissat B."/>
            <person name="Martinez A.T."/>
            <person name="Otillar R."/>
            <person name="Spatafora J.W."/>
            <person name="Yadav J.S."/>
            <person name="Aerts A."/>
            <person name="Benoit I."/>
            <person name="Boyd A."/>
            <person name="Carlson A."/>
            <person name="Copeland A."/>
            <person name="Coutinho P.M."/>
            <person name="de Vries R.P."/>
            <person name="Ferreira P."/>
            <person name="Findley K."/>
            <person name="Foster B."/>
            <person name="Gaskell J."/>
            <person name="Glotzer D."/>
            <person name="Gorecki P."/>
            <person name="Heitman J."/>
            <person name="Hesse C."/>
            <person name="Hori C."/>
            <person name="Igarashi K."/>
            <person name="Jurgens J.A."/>
            <person name="Kallen N."/>
            <person name="Kersten P."/>
            <person name="Kohler A."/>
            <person name="Kuees U."/>
            <person name="Kumar T.K.A."/>
            <person name="Kuo A."/>
            <person name="LaButti K."/>
            <person name="Larrondo L.F."/>
            <person name="Lindquist E."/>
            <person name="Ling A."/>
            <person name="Lombard V."/>
            <person name="Lucas S."/>
            <person name="Lundell T."/>
            <person name="Martin R."/>
            <person name="McLaughlin D.J."/>
            <person name="Morgenstern I."/>
            <person name="Morin E."/>
            <person name="Murat C."/>
            <person name="Nagy L.G."/>
            <person name="Nolan M."/>
            <person name="Ohm R.A."/>
            <person name="Patyshakuliyeva A."/>
            <person name="Rokas A."/>
            <person name="Ruiz-Duenas F.J."/>
            <person name="Sabat G."/>
            <person name="Salamov A."/>
            <person name="Samejima M."/>
            <person name="Schmutz J."/>
            <person name="Slot J.C."/>
            <person name="St John F."/>
            <person name="Stenlid J."/>
            <person name="Sun H."/>
            <person name="Sun S."/>
            <person name="Syed K."/>
            <person name="Tsang A."/>
            <person name="Wiebenga A."/>
            <person name="Young D."/>
            <person name="Pisabarro A."/>
            <person name="Eastwood D.C."/>
            <person name="Martin F."/>
            <person name="Cullen D."/>
            <person name="Grigoriev I.V."/>
            <person name="Hibbett D.S."/>
        </authorList>
    </citation>
    <scope>NUCLEOTIDE SEQUENCE [LARGE SCALE GENOMIC DNA]</scope>
    <source>
        <strain evidence="1 2">ATCC 11539</strain>
    </source>
</reference>
<dbReference type="RefSeq" id="XP_007869616.1">
    <property type="nucleotide sequence ID" value="XM_007871425.1"/>
</dbReference>
<evidence type="ECO:0000313" key="1">
    <source>
        <dbReference type="EMBL" id="EPQ51705.1"/>
    </source>
</evidence>
<sequence>MYILGWYFTMADFAKRFGAGRPLDAFGERILGPYYEKCKVITGTPRPLLSSSFAGKCCIVYIASTSVPGSLEPSRLNGMIEGLKDALGENTEPQWIRLPVSPL</sequence>
<dbReference type="AlphaFoldDB" id="S7RBS7"/>
<dbReference type="KEGG" id="gtr:GLOTRDRAFT_107871"/>
<dbReference type="eggNOG" id="ENOG502SURD">
    <property type="taxonomic scope" value="Eukaryota"/>
</dbReference>
<gene>
    <name evidence="1" type="ORF">GLOTRDRAFT_107871</name>
</gene>
<dbReference type="GeneID" id="19298869"/>
<keyword evidence="2" id="KW-1185">Reference proteome</keyword>